<evidence type="ECO:0000256" key="4">
    <source>
        <dbReference type="SAM" id="SignalP"/>
    </source>
</evidence>
<dbReference type="GO" id="GO:0008061">
    <property type="term" value="F:chitin binding"/>
    <property type="evidence" value="ECO:0007669"/>
    <property type="project" value="InterPro"/>
</dbReference>
<dbReference type="InterPro" id="IPR036573">
    <property type="entry name" value="CBM_sf_5/12"/>
</dbReference>
<dbReference type="InterPro" id="IPR017853">
    <property type="entry name" value="GH"/>
</dbReference>
<dbReference type="KEGG" id="fgu:SD28_02700"/>
<keyword evidence="1" id="KW-0378">Hydrolase</keyword>
<dbReference type="SUPFAM" id="SSF51445">
    <property type="entry name" value="(Trans)glycosidases"/>
    <property type="match status" value="1"/>
</dbReference>
<dbReference type="Pfam" id="PF02839">
    <property type="entry name" value="CBM_5_12"/>
    <property type="match status" value="1"/>
</dbReference>
<dbReference type="Pfam" id="PF00704">
    <property type="entry name" value="Glyco_hydro_18"/>
    <property type="match status" value="1"/>
</dbReference>
<dbReference type="PANTHER" id="PTHR45708">
    <property type="entry name" value="ENDOCHITINASE"/>
    <property type="match status" value="1"/>
</dbReference>
<dbReference type="Gene3D" id="2.10.10.20">
    <property type="entry name" value="Carbohydrate-binding module superfamily 5/12"/>
    <property type="match status" value="1"/>
</dbReference>
<keyword evidence="2" id="KW-0119">Carbohydrate metabolism</keyword>
<dbReference type="InterPro" id="IPR050542">
    <property type="entry name" value="Glycosyl_Hydrlase18_Chitinase"/>
</dbReference>
<dbReference type="Proteomes" id="UP000031104">
    <property type="component" value="Chromosome"/>
</dbReference>
<dbReference type="CDD" id="cd12215">
    <property type="entry name" value="ChiC_BD"/>
    <property type="match status" value="1"/>
</dbReference>
<dbReference type="SMART" id="SM00636">
    <property type="entry name" value="Glyco_18"/>
    <property type="match status" value="1"/>
</dbReference>
<evidence type="ECO:0000256" key="3">
    <source>
        <dbReference type="ARBA" id="ARBA00023295"/>
    </source>
</evidence>
<dbReference type="SUPFAM" id="SSF51055">
    <property type="entry name" value="Carbohydrate binding domain"/>
    <property type="match status" value="1"/>
</dbReference>
<keyword evidence="4" id="KW-0732">Signal</keyword>
<dbReference type="AlphaFoldDB" id="A0A0A8E3Y4"/>
<keyword evidence="3" id="KW-0326">Glycosidase</keyword>
<dbReference type="HOGENOM" id="CLU_019880_0_0_6"/>
<dbReference type="OrthoDB" id="315328at2"/>
<dbReference type="GO" id="GO:0030246">
    <property type="term" value="F:carbohydrate binding"/>
    <property type="evidence" value="ECO:0007669"/>
    <property type="project" value="InterPro"/>
</dbReference>
<dbReference type="GO" id="GO:0005576">
    <property type="term" value="C:extracellular region"/>
    <property type="evidence" value="ECO:0007669"/>
    <property type="project" value="InterPro"/>
</dbReference>
<dbReference type="SMART" id="SM00495">
    <property type="entry name" value="ChtBD3"/>
    <property type="match status" value="2"/>
</dbReference>
<evidence type="ECO:0000313" key="6">
    <source>
        <dbReference type="EMBL" id="AJC48634.1"/>
    </source>
</evidence>
<feature type="domain" description="GH18" evidence="5">
    <location>
        <begin position="503"/>
        <end position="787"/>
    </location>
</feature>
<gene>
    <name evidence="6" type="ORF">SD28_02700</name>
</gene>
<evidence type="ECO:0000256" key="1">
    <source>
        <dbReference type="ARBA" id="ARBA00022801"/>
    </source>
</evidence>
<accession>A0A0A8E3Y4</accession>
<proteinExistence type="predicted"/>
<keyword evidence="7" id="KW-1185">Reference proteome</keyword>
<organism evidence="6 7">
    <name type="scientific">Allofrancisella guangzhouensis</name>
    <dbReference type="NCBI Taxonomy" id="594679"/>
    <lineage>
        <taxon>Bacteria</taxon>
        <taxon>Pseudomonadati</taxon>
        <taxon>Pseudomonadota</taxon>
        <taxon>Gammaproteobacteria</taxon>
        <taxon>Thiotrichales</taxon>
        <taxon>Francisellaceae</taxon>
        <taxon>Allofrancisella</taxon>
    </lineage>
</organism>
<dbReference type="PANTHER" id="PTHR45708:SF49">
    <property type="entry name" value="ENDOCHITINASE"/>
    <property type="match status" value="1"/>
</dbReference>
<reference evidence="6 7" key="1">
    <citation type="submission" date="2014-12" db="EMBL/GenBank/DDBJ databases">
        <title>Complete genome sequence of Francisella guanzhouensis strain 08HL01032 isolated from air-conditioning system in China.</title>
        <authorList>
            <person name="Svensson D."/>
            <person name="Ohrman C."/>
            <person name="Backman S."/>
            <person name="Karlsson E."/>
            <person name="Nilsson E."/>
            <person name="Bystrom M."/>
            <person name="Larkeryd A."/>
            <person name="Stenberg P."/>
            <person name="Scholtz H.C."/>
            <person name="Forsman M."/>
            <person name="Sjodin A."/>
        </authorList>
    </citation>
    <scope>NUCLEOTIDE SEQUENCE [LARGE SCALE GENOMIC DNA]</scope>
    <source>
        <strain evidence="6 7">08HL01032</strain>
    </source>
</reference>
<evidence type="ECO:0000256" key="2">
    <source>
        <dbReference type="ARBA" id="ARBA00023277"/>
    </source>
</evidence>
<dbReference type="Gene3D" id="3.20.20.80">
    <property type="entry name" value="Glycosidases"/>
    <property type="match status" value="1"/>
</dbReference>
<dbReference type="InterPro" id="IPR011583">
    <property type="entry name" value="Chitinase_II/V-like_cat"/>
</dbReference>
<feature type="chain" id="PRO_5002051442" description="GH18 domain-containing protein" evidence="4">
    <location>
        <begin position="23"/>
        <end position="787"/>
    </location>
</feature>
<protein>
    <recommendedName>
        <fullName evidence="5">GH18 domain-containing protein</fullName>
    </recommendedName>
</protein>
<dbReference type="GO" id="GO:0005975">
    <property type="term" value="P:carbohydrate metabolic process"/>
    <property type="evidence" value="ECO:0007669"/>
    <property type="project" value="InterPro"/>
</dbReference>
<evidence type="ECO:0000259" key="5">
    <source>
        <dbReference type="PROSITE" id="PS51910"/>
    </source>
</evidence>
<evidence type="ECO:0000313" key="7">
    <source>
        <dbReference type="Proteomes" id="UP000031104"/>
    </source>
</evidence>
<dbReference type="GO" id="GO:0004553">
    <property type="term" value="F:hydrolase activity, hydrolyzing O-glycosyl compounds"/>
    <property type="evidence" value="ECO:0007669"/>
    <property type="project" value="InterPro"/>
</dbReference>
<feature type="signal peptide" evidence="4">
    <location>
        <begin position="1"/>
        <end position="22"/>
    </location>
</feature>
<dbReference type="PROSITE" id="PS51910">
    <property type="entry name" value="GH18_2"/>
    <property type="match status" value="1"/>
</dbReference>
<dbReference type="STRING" id="594679.SD28_02700"/>
<sequence>MDIKRKLVSVVTLTLMGSSAFAAEAWSTSNLSSYSAGTIVTDEGKTYKCKPWPQSGWCKIAAYKPAGTYGADAWDETGPGPSPTPSEQVTASVSINGELPTTAEVDFVSSKGTFAVSNGKVTLEYPKDASETYTVKLKNDEGTISPSTVTVSAATTTIALTYTAKPAPEPTPGIKAWDPSAIYNGGDQVTYNGSIYEAKYWTQGNNPETSGEWGPWKLIGEDPAQEMATLDFTIPTKPSFITSDEKPSISIFNENDVKVAEIKNAAWGSKAKIDVPAGKLKVQVASIGTSQGIATPNSFSIAKDETKNISINYKQAQVGSINLTASADNNAVKSTTYTIKNSTGDVVSQGEVNFTSATVIDNLLASDEGLKYTISAKSFTYNGYSYEAQPIVVTVTTGNSADAQLNFTTTKIASVRVIVTVSDMPNDKETTLHFTSNSGSSQLLKVADNGVYTEELPKDGDTWNITADNISGYKANINPNSFVADQDSINLKVMFAVLPEASKQLSIFWCGFSKDFCGQSDADDVYPTATIVIMAFANSKSDGSLDVDVMPTDLIKKWQNDGKKVLISIGGQNGHWDSLFEHPDTFVESLTKIINDNNLDGADLDIEGYSTPPAVVADTIHKLRQALGSDKLIVVSPENVTVYPSPTIPVPSTGGTVWNYFVPILNEALDDINYVQPQMYNNNYISAKPATAEFIEENYLGWMNKLEYKIPGFSGVPENKLIIGLLASPSAGISTYYAEPTEVKKAVQVLESNYNINVGGIMFWDSNWDKLNNYAIGKASSEALGLE</sequence>
<dbReference type="RefSeq" id="WP_039123862.1">
    <property type="nucleotide sequence ID" value="NZ_CP010427.1"/>
</dbReference>
<dbReference type="InterPro" id="IPR003610">
    <property type="entry name" value="CBM5/12"/>
</dbReference>
<dbReference type="EMBL" id="CP010427">
    <property type="protein sequence ID" value="AJC48634.1"/>
    <property type="molecule type" value="Genomic_DNA"/>
</dbReference>
<name>A0A0A8E3Y4_9GAMM</name>
<dbReference type="InterPro" id="IPR001223">
    <property type="entry name" value="Glyco_hydro18_cat"/>
</dbReference>